<sequence>MKSQLSDLPVSSPGSIVLVPKRKPTDFILEPPTIPFDTDHKGLPLPLEMHDVILEYVAASSDQRTILCCILICRRWYKLYHPALYRVVRIKNAVQLALFTRTINFRRELGLHVEELYECPDSPHATWGFTIAVRLSKLLPNLRAAYSLNANSGYFSTPPNFSWRSATVFGEFAKLSTFCLENYRFDSFSELQRLVNSSASLSTLQCKHVTCGQIDKAEHTMPIPRRGCLKHVHIVSCNFTSAALWFWAAPTRPPSGDSTIMTFGGIHPPDVQIMQNLCHIPTSYHTDIGRKRNNSCINMQVDYDFMETPDPTRWHLRMITRVDGEHVAVLSFEIRHALKLGLVVYEVTFHNTSFAALSHVYDRETVDGLLVHFRRLNKVLIDTSEFALKPRDKQAQDEWIAEYPFRLKERIISTQGVYAGLWNNFPQLESPFHARIEDVDIDTTGAKCSQISSRRHHPVNQSLNKQVMNTFLPTSPKAYNSYVPRVFPPNKAKTCKSQQIAYDAEVSSQIDAKELDDSLDTLSRSYIQRLAHTIVNI</sequence>
<evidence type="ECO:0000313" key="1">
    <source>
        <dbReference type="EMBL" id="KIP05007.1"/>
    </source>
</evidence>
<reference evidence="1 2" key="1">
    <citation type="journal article" date="2014" name="PLoS Genet.">
        <title>Analysis of the Phlebiopsis gigantea genome, transcriptome and secretome provides insight into its pioneer colonization strategies of wood.</title>
        <authorList>
            <person name="Hori C."/>
            <person name="Ishida T."/>
            <person name="Igarashi K."/>
            <person name="Samejima M."/>
            <person name="Suzuki H."/>
            <person name="Master E."/>
            <person name="Ferreira P."/>
            <person name="Ruiz-Duenas F.J."/>
            <person name="Held B."/>
            <person name="Canessa P."/>
            <person name="Larrondo L.F."/>
            <person name="Schmoll M."/>
            <person name="Druzhinina I.S."/>
            <person name="Kubicek C.P."/>
            <person name="Gaskell J.A."/>
            <person name="Kersten P."/>
            <person name="St John F."/>
            <person name="Glasner J."/>
            <person name="Sabat G."/>
            <person name="Splinter BonDurant S."/>
            <person name="Syed K."/>
            <person name="Yadav J."/>
            <person name="Mgbeahuruike A.C."/>
            <person name="Kovalchuk A."/>
            <person name="Asiegbu F.O."/>
            <person name="Lackner G."/>
            <person name="Hoffmeister D."/>
            <person name="Rencoret J."/>
            <person name="Gutierrez A."/>
            <person name="Sun H."/>
            <person name="Lindquist E."/>
            <person name="Barry K."/>
            <person name="Riley R."/>
            <person name="Grigoriev I.V."/>
            <person name="Henrissat B."/>
            <person name="Kues U."/>
            <person name="Berka R.M."/>
            <person name="Martinez A.T."/>
            <person name="Covert S.F."/>
            <person name="Blanchette R.A."/>
            <person name="Cullen D."/>
        </authorList>
    </citation>
    <scope>NUCLEOTIDE SEQUENCE [LARGE SCALE GENOMIC DNA]</scope>
    <source>
        <strain evidence="1 2">11061_1 CR5-6</strain>
    </source>
</reference>
<dbReference type="EMBL" id="KN840556">
    <property type="protein sequence ID" value="KIP05007.1"/>
    <property type="molecule type" value="Genomic_DNA"/>
</dbReference>
<name>A0A0C3S4G3_PHLG1</name>
<organism evidence="1 2">
    <name type="scientific">Phlebiopsis gigantea (strain 11061_1 CR5-6)</name>
    <name type="common">White-rot fungus</name>
    <name type="synonym">Peniophora gigantea</name>
    <dbReference type="NCBI Taxonomy" id="745531"/>
    <lineage>
        <taxon>Eukaryota</taxon>
        <taxon>Fungi</taxon>
        <taxon>Dikarya</taxon>
        <taxon>Basidiomycota</taxon>
        <taxon>Agaricomycotina</taxon>
        <taxon>Agaricomycetes</taxon>
        <taxon>Polyporales</taxon>
        <taxon>Phanerochaetaceae</taxon>
        <taxon>Phlebiopsis</taxon>
    </lineage>
</organism>
<dbReference type="HOGENOM" id="CLU_507255_0_0_1"/>
<dbReference type="Proteomes" id="UP000053257">
    <property type="component" value="Unassembled WGS sequence"/>
</dbReference>
<evidence type="ECO:0000313" key="2">
    <source>
        <dbReference type="Proteomes" id="UP000053257"/>
    </source>
</evidence>
<dbReference type="OrthoDB" id="2254190at2759"/>
<gene>
    <name evidence="1" type="ORF">PHLGIDRAFT_14835</name>
</gene>
<proteinExistence type="predicted"/>
<accession>A0A0C3S4G3</accession>
<evidence type="ECO:0008006" key="3">
    <source>
        <dbReference type="Google" id="ProtNLM"/>
    </source>
</evidence>
<keyword evidence="2" id="KW-1185">Reference proteome</keyword>
<dbReference type="STRING" id="745531.A0A0C3S4G3"/>
<protein>
    <recommendedName>
        <fullName evidence="3">F-box domain-containing protein</fullName>
    </recommendedName>
</protein>
<dbReference type="AlphaFoldDB" id="A0A0C3S4G3"/>